<dbReference type="Proteomes" id="UP000266673">
    <property type="component" value="Unassembled WGS sequence"/>
</dbReference>
<comment type="caution">
    <text evidence="1">The sequence shown here is derived from an EMBL/GenBank/DDBJ whole genome shotgun (WGS) entry which is preliminary data.</text>
</comment>
<reference evidence="1 2" key="1">
    <citation type="submission" date="2018-06" db="EMBL/GenBank/DDBJ databases">
        <title>Comparative genomics reveals the genomic features of Rhizophagus irregularis, R. cerebriforme, R. diaphanum and Gigaspora rosea, and their symbiotic lifestyle signature.</title>
        <authorList>
            <person name="Morin E."/>
            <person name="San Clemente H."/>
            <person name="Chen E.C.H."/>
            <person name="De La Providencia I."/>
            <person name="Hainaut M."/>
            <person name="Kuo A."/>
            <person name="Kohler A."/>
            <person name="Murat C."/>
            <person name="Tang N."/>
            <person name="Roy S."/>
            <person name="Loubradou J."/>
            <person name="Henrissat B."/>
            <person name="Grigoriev I.V."/>
            <person name="Corradi N."/>
            <person name="Roux C."/>
            <person name="Martin F.M."/>
        </authorList>
    </citation>
    <scope>NUCLEOTIDE SEQUENCE [LARGE SCALE GENOMIC DNA]</scope>
    <source>
        <strain evidence="1 2">DAOM 194757</strain>
    </source>
</reference>
<accession>A0A397W8U1</accession>
<organism evidence="1 2">
    <name type="scientific">Gigaspora rosea</name>
    <dbReference type="NCBI Taxonomy" id="44941"/>
    <lineage>
        <taxon>Eukaryota</taxon>
        <taxon>Fungi</taxon>
        <taxon>Fungi incertae sedis</taxon>
        <taxon>Mucoromycota</taxon>
        <taxon>Glomeromycotina</taxon>
        <taxon>Glomeromycetes</taxon>
        <taxon>Diversisporales</taxon>
        <taxon>Gigasporaceae</taxon>
        <taxon>Gigaspora</taxon>
    </lineage>
</organism>
<keyword evidence="2" id="KW-1185">Reference proteome</keyword>
<evidence type="ECO:0000313" key="1">
    <source>
        <dbReference type="EMBL" id="RIB27786.1"/>
    </source>
</evidence>
<dbReference type="EMBL" id="QKWP01000087">
    <property type="protein sequence ID" value="RIB27786.1"/>
    <property type="molecule type" value="Genomic_DNA"/>
</dbReference>
<protein>
    <submittedName>
        <fullName evidence="1">Uncharacterized protein</fullName>
    </submittedName>
</protein>
<sequence>MVLQLYSIVIKLHKTSSSAEYIDSMIGKVANGSVVKVRKDEYKRSNIIKNLLRWTVLVENSVLIIAIKIGVRIDKNKGEV</sequence>
<name>A0A397W8U1_9GLOM</name>
<gene>
    <name evidence="1" type="ORF">C2G38_2159628</name>
</gene>
<dbReference type="OrthoDB" id="10558225at2759"/>
<dbReference type="AlphaFoldDB" id="A0A397W8U1"/>
<proteinExistence type="predicted"/>
<evidence type="ECO:0000313" key="2">
    <source>
        <dbReference type="Proteomes" id="UP000266673"/>
    </source>
</evidence>